<protein>
    <recommendedName>
        <fullName evidence="3">Protein Abitram</fullName>
    </recommendedName>
</protein>
<sequence length="151" mass="17212">MTSHEHDYDLVNAKEITKDWDNNPAAFLPRYYTMYHHQQDPIYVRQSPSKVCVVGLLPNHAILEDASSKSEIKVTQKVACGAKVQPNTVICELMAGDQVYPIKAAMHGKLLEVNPRISELLYTRPLDNGFIAVIMSRWEDPETQLKDFIKQ</sequence>
<dbReference type="InterPro" id="IPR011053">
    <property type="entry name" value="Single_hybrid_motif"/>
</dbReference>
<gene>
    <name evidence="1" type="ORF">EC973_001605</name>
</gene>
<organism evidence="1 2">
    <name type="scientific">Apophysomyces ossiformis</name>
    <dbReference type="NCBI Taxonomy" id="679940"/>
    <lineage>
        <taxon>Eukaryota</taxon>
        <taxon>Fungi</taxon>
        <taxon>Fungi incertae sedis</taxon>
        <taxon>Mucoromycota</taxon>
        <taxon>Mucoromycotina</taxon>
        <taxon>Mucoromycetes</taxon>
        <taxon>Mucorales</taxon>
        <taxon>Mucorineae</taxon>
        <taxon>Mucoraceae</taxon>
        <taxon>Apophysomyces</taxon>
    </lineage>
</organism>
<dbReference type="Proteomes" id="UP000605846">
    <property type="component" value="Unassembled WGS sequence"/>
</dbReference>
<evidence type="ECO:0000313" key="1">
    <source>
        <dbReference type="EMBL" id="KAF7730656.1"/>
    </source>
</evidence>
<dbReference type="PANTHER" id="PTHR13651:SF0">
    <property type="entry name" value="PROTEIN ABITRAM"/>
    <property type="match status" value="1"/>
</dbReference>
<dbReference type="SUPFAM" id="SSF51230">
    <property type="entry name" value="Single hybrid motif"/>
    <property type="match status" value="1"/>
</dbReference>
<keyword evidence="2" id="KW-1185">Reference proteome</keyword>
<dbReference type="InterPro" id="IPR039169">
    <property type="entry name" value="Abitram"/>
</dbReference>
<dbReference type="Gene3D" id="2.40.50.100">
    <property type="match status" value="1"/>
</dbReference>
<dbReference type="PANTHER" id="PTHR13651">
    <property type="entry name" value="PROTEIN ABITRAM"/>
    <property type="match status" value="1"/>
</dbReference>
<dbReference type="AlphaFoldDB" id="A0A8H7BYE5"/>
<evidence type="ECO:0008006" key="3">
    <source>
        <dbReference type="Google" id="ProtNLM"/>
    </source>
</evidence>
<evidence type="ECO:0000313" key="2">
    <source>
        <dbReference type="Proteomes" id="UP000605846"/>
    </source>
</evidence>
<proteinExistence type="predicted"/>
<name>A0A8H7BYE5_9FUNG</name>
<dbReference type="EMBL" id="JABAYA010000014">
    <property type="protein sequence ID" value="KAF7730656.1"/>
    <property type="molecule type" value="Genomic_DNA"/>
</dbReference>
<comment type="caution">
    <text evidence="1">The sequence shown here is derived from an EMBL/GenBank/DDBJ whole genome shotgun (WGS) entry which is preliminary data.</text>
</comment>
<reference evidence="1" key="1">
    <citation type="submission" date="2020-01" db="EMBL/GenBank/DDBJ databases">
        <title>Genome Sequencing of Three Apophysomyces-Like Fungal Strains Confirms a Novel Fungal Genus in the Mucoromycota with divergent Burkholderia-like Endosymbiotic Bacteria.</title>
        <authorList>
            <person name="Stajich J.E."/>
            <person name="Macias A.M."/>
            <person name="Carter-House D."/>
            <person name="Lovett B."/>
            <person name="Kasson L.R."/>
            <person name="Berry K."/>
            <person name="Grigoriev I."/>
            <person name="Chang Y."/>
            <person name="Spatafora J."/>
            <person name="Kasson M.T."/>
        </authorList>
    </citation>
    <scope>NUCLEOTIDE SEQUENCE</scope>
    <source>
        <strain evidence="1">NRRL A-21654</strain>
    </source>
</reference>
<dbReference type="OrthoDB" id="48130at2759"/>
<accession>A0A8H7BYE5</accession>
<dbReference type="GO" id="GO:0005634">
    <property type="term" value="C:nucleus"/>
    <property type="evidence" value="ECO:0007669"/>
    <property type="project" value="TreeGrafter"/>
</dbReference>